<feature type="transmembrane region" description="Helical" evidence="6">
    <location>
        <begin position="225"/>
        <end position="246"/>
    </location>
</feature>
<evidence type="ECO:0000256" key="6">
    <source>
        <dbReference type="SAM" id="Phobius"/>
    </source>
</evidence>
<proteinExistence type="predicted"/>
<feature type="transmembrane region" description="Helical" evidence="6">
    <location>
        <begin position="400"/>
        <end position="421"/>
    </location>
</feature>
<keyword evidence="2" id="KW-1003">Cell membrane</keyword>
<dbReference type="PANTHER" id="PTHR30250">
    <property type="entry name" value="PST FAMILY PREDICTED COLANIC ACID TRANSPORTER"/>
    <property type="match status" value="1"/>
</dbReference>
<dbReference type="RefSeq" id="WP_053176266.1">
    <property type="nucleotide sequence ID" value="NZ_LFYT02000003.1"/>
</dbReference>
<keyword evidence="5 6" id="KW-0472">Membrane</keyword>
<reference evidence="7" key="1">
    <citation type="submission" date="2017-04" db="EMBL/GenBank/DDBJ databases">
        <title>Unexpected and diverse lifestyles within the genus Limnohabitans.</title>
        <authorList>
            <person name="Kasalicky V."/>
            <person name="Mehrshad M."/>
            <person name="Andrei S.-A."/>
            <person name="Salcher M."/>
            <person name="Kratochvilova H."/>
            <person name="Simek K."/>
            <person name="Ghai R."/>
        </authorList>
    </citation>
    <scope>NUCLEOTIDE SEQUENCE [LARGE SCALE GENOMIC DNA]</scope>
    <source>
        <strain evidence="7">II-D5</strain>
    </source>
</reference>
<organism evidence="7 8">
    <name type="scientific">Limnohabitans planktonicus II-D5</name>
    <dbReference type="NCBI Taxonomy" id="1293045"/>
    <lineage>
        <taxon>Bacteria</taxon>
        <taxon>Pseudomonadati</taxon>
        <taxon>Pseudomonadota</taxon>
        <taxon>Betaproteobacteria</taxon>
        <taxon>Burkholderiales</taxon>
        <taxon>Comamonadaceae</taxon>
        <taxon>Limnohabitans</taxon>
    </lineage>
</organism>
<evidence type="ECO:0000313" key="7">
    <source>
        <dbReference type="EMBL" id="PVE44149.1"/>
    </source>
</evidence>
<evidence type="ECO:0008006" key="9">
    <source>
        <dbReference type="Google" id="ProtNLM"/>
    </source>
</evidence>
<feature type="transmembrane region" description="Helical" evidence="6">
    <location>
        <begin position="7"/>
        <end position="29"/>
    </location>
</feature>
<evidence type="ECO:0000256" key="4">
    <source>
        <dbReference type="ARBA" id="ARBA00022989"/>
    </source>
</evidence>
<evidence type="ECO:0000256" key="3">
    <source>
        <dbReference type="ARBA" id="ARBA00022692"/>
    </source>
</evidence>
<dbReference type="GO" id="GO:0005886">
    <property type="term" value="C:plasma membrane"/>
    <property type="evidence" value="ECO:0007669"/>
    <property type="project" value="UniProtKB-SubCell"/>
</dbReference>
<keyword evidence="8" id="KW-1185">Reference proteome</keyword>
<feature type="transmembrane region" description="Helical" evidence="6">
    <location>
        <begin position="35"/>
        <end position="57"/>
    </location>
</feature>
<dbReference type="EMBL" id="LFYT02000003">
    <property type="protein sequence ID" value="PVE44149.1"/>
    <property type="molecule type" value="Genomic_DNA"/>
</dbReference>
<name>A0A2T7UHH2_9BURK</name>
<feature type="transmembrane region" description="Helical" evidence="6">
    <location>
        <begin position="376"/>
        <end position="394"/>
    </location>
</feature>
<dbReference type="InterPro" id="IPR002797">
    <property type="entry name" value="Polysacc_synth"/>
</dbReference>
<gene>
    <name evidence="7" type="ORF">H663_004160</name>
</gene>
<comment type="caution">
    <text evidence="7">The sequence shown here is derived from an EMBL/GenBank/DDBJ whole genome shotgun (WGS) entry which is preliminary data.</text>
</comment>
<evidence type="ECO:0000313" key="8">
    <source>
        <dbReference type="Proteomes" id="UP000037507"/>
    </source>
</evidence>
<feature type="transmembrane region" description="Helical" evidence="6">
    <location>
        <begin position="78"/>
        <end position="102"/>
    </location>
</feature>
<feature type="transmembrane region" description="Helical" evidence="6">
    <location>
        <begin position="468"/>
        <end position="491"/>
    </location>
</feature>
<evidence type="ECO:0000256" key="5">
    <source>
        <dbReference type="ARBA" id="ARBA00023136"/>
    </source>
</evidence>
<feature type="transmembrane region" description="Helical" evidence="6">
    <location>
        <begin position="266"/>
        <end position="289"/>
    </location>
</feature>
<feature type="transmembrane region" description="Helical" evidence="6">
    <location>
        <begin position="310"/>
        <end position="330"/>
    </location>
</feature>
<dbReference type="PANTHER" id="PTHR30250:SF26">
    <property type="entry name" value="PSMA PROTEIN"/>
    <property type="match status" value="1"/>
</dbReference>
<feature type="transmembrane region" description="Helical" evidence="6">
    <location>
        <begin position="181"/>
        <end position="200"/>
    </location>
</feature>
<accession>A0A2T7UHH2</accession>
<keyword evidence="3 6" id="KW-0812">Transmembrane</keyword>
<feature type="transmembrane region" description="Helical" evidence="6">
    <location>
        <begin position="122"/>
        <end position="142"/>
    </location>
</feature>
<dbReference type="Proteomes" id="UP000037507">
    <property type="component" value="Unassembled WGS sequence"/>
</dbReference>
<feature type="transmembrane region" description="Helical" evidence="6">
    <location>
        <begin position="350"/>
        <end position="369"/>
    </location>
</feature>
<sequence>MELKKKITANIVAQVYMAGTGIIVTPIYLKLMGPEAYGLIGIFTLIQAIFNILDLGLTPTLARETARARGNEKSKSEYFDILSAIKKIFIVISISGCLALVIGTDFIVNNWLKINQLDKFEVQQALVAIAVCVSLRWMSGLYRASITGFEEFQWLSYWNIFITTLRFLIVIPILYITEGSFVVFFVYQVAIACLEIYGLANKSQRLIRCNLGENNSSRHANPMQAIRPLMGFSGGVAFTSAIWALITQTDKIVLSKLLTLSDYGYFSIGVLLASGITVIGGPITSTAIPKLALLYSTQDIVGMKFIYRKISQYTSIAVIPATLILCFFHAQIIEIWTGDSIAAERSGYVLAFYAAGNCLMTIASLPLLLQYAEGKLKLHVIGNTLYALILYPTLVWSVSIYGISGACWSWLIVNSLSFLFWTPIVHRNFFKNEHFNWLWNDIIKVIFFPFIVIVTAKIIVPLTDDKLLNSISIITIYVAALLFSPIVIKFFSKIILSKF</sequence>
<feature type="transmembrane region" description="Helical" evidence="6">
    <location>
        <begin position="154"/>
        <end position="175"/>
    </location>
</feature>
<evidence type="ECO:0000256" key="2">
    <source>
        <dbReference type="ARBA" id="ARBA00022475"/>
    </source>
</evidence>
<protein>
    <recommendedName>
        <fullName evidence="9">Polysaccharide biosynthesis protein C-terminal domain-containing protein</fullName>
    </recommendedName>
</protein>
<dbReference type="InterPro" id="IPR050833">
    <property type="entry name" value="Poly_Biosynth_Transport"/>
</dbReference>
<dbReference type="OrthoDB" id="653189at2"/>
<dbReference type="AlphaFoldDB" id="A0A2T7UHH2"/>
<dbReference type="Pfam" id="PF01943">
    <property type="entry name" value="Polysacc_synt"/>
    <property type="match status" value="1"/>
</dbReference>
<feature type="transmembrane region" description="Helical" evidence="6">
    <location>
        <begin position="442"/>
        <end position="462"/>
    </location>
</feature>
<comment type="subcellular location">
    <subcellularLocation>
        <location evidence="1">Cell membrane</location>
        <topology evidence="1">Multi-pass membrane protein</topology>
    </subcellularLocation>
</comment>
<keyword evidence="4 6" id="KW-1133">Transmembrane helix</keyword>
<evidence type="ECO:0000256" key="1">
    <source>
        <dbReference type="ARBA" id="ARBA00004651"/>
    </source>
</evidence>